<dbReference type="VEuPathDB" id="FungiDB:H257_16665"/>
<dbReference type="PRINTS" id="PR00160">
    <property type="entry name" value="GLUTAREDOXIN"/>
</dbReference>
<dbReference type="SUPFAM" id="SSF52833">
    <property type="entry name" value="Thioredoxin-like"/>
    <property type="match status" value="1"/>
</dbReference>
<dbReference type="PROSITE" id="PS51354">
    <property type="entry name" value="GLUTAREDOXIN_2"/>
    <property type="match status" value="1"/>
</dbReference>
<sequence length="242" mass="26433">MTTNSIPLSHGIPPSKLRAFVQFLFARGLRICLKTFASELLTNQSGDPKLDLYRIVLAEGNGMFLVTTMLKERSGSENSLALILFAQSVALLFVKVESVIESERVRSSPTCILAGFNRIQLQVRFEYCHHQLLIMTTGLQFVKNAIAQHAVVVFSKTTCPYCVMAKEVLKSTGATFHVVELNRMGDEPTGDDVQNACFQLTGQRTVPNVFVSGTSIGGGSDTKALHRSGKLVPMLREAGALP</sequence>
<feature type="domain" description="Glutaredoxin" evidence="5">
    <location>
        <begin position="151"/>
        <end position="215"/>
    </location>
</feature>
<dbReference type="VEuPathDB" id="FungiDB:H257_08612"/>
<dbReference type="GO" id="GO:0034599">
    <property type="term" value="P:cellular response to oxidative stress"/>
    <property type="evidence" value="ECO:0007669"/>
    <property type="project" value="TreeGrafter"/>
</dbReference>
<keyword evidence="4" id="KW-0676">Redox-active center</keyword>
<dbReference type="Proteomes" id="UP000283543">
    <property type="component" value="Unassembled WGS sequence"/>
</dbReference>
<dbReference type="PROSITE" id="PS00195">
    <property type="entry name" value="GLUTAREDOXIN_1"/>
    <property type="match status" value="1"/>
</dbReference>
<evidence type="ECO:0000256" key="1">
    <source>
        <dbReference type="ARBA" id="ARBA00022448"/>
    </source>
</evidence>
<dbReference type="Pfam" id="PF00462">
    <property type="entry name" value="Glutaredoxin"/>
    <property type="match status" value="1"/>
</dbReference>
<dbReference type="NCBIfam" id="TIGR02180">
    <property type="entry name" value="GRX_euk"/>
    <property type="match status" value="1"/>
</dbReference>
<evidence type="ECO:0000259" key="5">
    <source>
        <dbReference type="Pfam" id="PF00462"/>
    </source>
</evidence>
<protein>
    <recommendedName>
        <fullName evidence="5">Glutaredoxin domain-containing protein</fullName>
    </recommendedName>
</protein>
<organism evidence="6 7">
    <name type="scientific">Aphanomyces astaci</name>
    <name type="common">Crayfish plague agent</name>
    <dbReference type="NCBI Taxonomy" id="112090"/>
    <lineage>
        <taxon>Eukaryota</taxon>
        <taxon>Sar</taxon>
        <taxon>Stramenopiles</taxon>
        <taxon>Oomycota</taxon>
        <taxon>Saprolegniomycetes</taxon>
        <taxon>Saprolegniales</taxon>
        <taxon>Verrucalvaceae</taxon>
        <taxon>Aphanomyces</taxon>
    </lineage>
</organism>
<dbReference type="PANTHER" id="PTHR45694">
    <property type="entry name" value="GLUTAREDOXIN 2"/>
    <property type="match status" value="1"/>
</dbReference>
<dbReference type="CDD" id="cd03419">
    <property type="entry name" value="GRX_GRXh_1_2_like"/>
    <property type="match status" value="1"/>
</dbReference>
<keyword evidence="1" id="KW-0813">Transport</keyword>
<comment type="caution">
    <text evidence="6">The sequence shown here is derived from an EMBL/GenBank/DDBJ whole genome shotgun (WGS) entry which is preliminary data.</text>
</comment>
<evidence type="ECO:0000256" key="2">
    <source>
        <dbReference type="ARBA" id="ARBA00022982"/>
    </source>
</evidence>
<dbReference type="InterPro" id="IPR036249">
    <property type="entry name" value="Thioredoxin-like_sf"/>
</dbReference>
<accession>A0A418BYT0</accession>
<dbReference type="GO" id="GO:0015038">
    <property type="term" value="F:glutathione disulfide oxidoreductase activity"/>
    <property type="evidence" value="ECO:0007669"/>
    <property type="project" value="TreeGrafter"/>
</dbReference>
<gene>
    <name evidence="6" type="ORF">DYB34_005394</name>
</gene>
<dbReference type="InterPro" id="IPR011767">
    <property type="entry name" value="GLR_AS"/>
</dbReference>
<dbReference type="EMBL" id="QUTB01005137">
    <property type="protein sequence ID" value="RHY57390.1"/>
    <property type="molecule type" value="Genomic_DNA"/>
</dbReference>
<dbReference type="InterPro" id="IPR014025">
    <property type="entry name" value="Glutaredoxin_subgr"/>
</dbReference>
<dbReference type="GO" id="GO:0005737">
    <property type="term" value="C:cytoplasm"/>
    <property type="evidence" value="ECO:0007669"/>
    <property type="project" value="TreeGrafter"/>
</dbReference>
<dbReference type="InterPro" id="IPR011899">
    <property type="entry name" value="Glutaredoxin_euk/vir"/>
</dbReference>
<dbReference type="Gene3D" id="3.40.30.10">
    <property type="entry name" value="Glutaredoxin"/>
    <property type="match status" value="1"/>
</dbReference>
<reference evidence="6 7" key="1">
    <citation type="submission" date="2018-08" db="EMBL/GenBank/DDBJ databases">
        <title>Aphanomyces genome sequencing and annotation.</title>
        <authorList>
            <person name="Minardi D."/>
            <person name="Oidtmann B."/>
            <person name="Van Der Giezen M."/>
            <person name="Studholme D.J."/>
        </authorList>
    </citation>
    <scope>NUCLEOTIDE SEQUENCE [LARGE SCALE GENOMIC DNA]</scope>
    <source>
        <strain evidence="6 7">Si</strain>
    </source>
</reference>
<evidence type="ECO:0000313" key="7">
    <source>
        <dbReference type="Proteomes" id="UP000283543"/>
    </source>
</evidence>
<dbReference type="PANTHER" id="PTHR45694:SF18">
    <property type="entry name" value="GLUTAREDOXIN-1-RELATED"/>
    <property type="match status" value="1"/>
</dbReference>
<name>A0A418BYT0_APHAT</name>
<evidence type="ECO:0000313" key="6">
    <source>
        <dbReference type="EMBL" id="RHY57390.1"/>
    </source>
</evidence>
<keyword evidence="2" id="KW-0249">Electron transport</keyword>
<keyword evidence="3" id="KW-1015">Disulfide bond</keyword>
<evidence type="ECO:0000256" key="4">
    <source>
        <dbReference type="ARBA" id="ARBA00023284"/>
    </source>
</evidence>
<dbReference type="InterPro" id="IPR002109">
    <property type="entry name" value="Glutaredoxin"/>
</dbReference>
<dbReference type="FunFam" id="3.40.30.10:FF:000093">
    <property type="entry name" value="Glutaredoxin 2"/>
    <property type="match status" value="1"/>
</dbReference>
<proteinExistence type="predicted"/>
<evidence type="ECO:0000256" key="3">
    <source>
        <dbReference type="ARBA" id="ARBA00023157"/>
    </source>
</evidence>
<dbReference type="AlphaFoldDB" id="A0A418BYT0"/>